<evidence type="ECO:0000256" key="4">
    <source>
        <dbReference type="ARBA" id="ARBA00022723"/>
    </source>
</evidence>
<dbReference type="InterPro" id="IPR011896">
    <property type="entry name" value="OFOB"/>
</dbReference>
<dbReference type="InterPro" id="IPR051457">
    <property type="entry name" value="2-oxoacid:Fd_oxidoreductase"/>
</dbReference>
<dbReference type="Pfam" id="PF12367">
    <property type="entry name" value="PFO_beta_C"/>
    <property type="match status" value="1"/>
</dbReference>
<feature type="domain" description="Pyruvate ferredoxin oxidoreductase beta subunit C-terminal" evidence="11">
    <location>
        <begin position="196"/>
        <end position="253"/>
    </location>
</feature>
<keyword evidence="8" id="KW-0411">Iron-sulfur</keyword>
<dbReference type="EMBL" id="JAGGLI010000001">
    <property type="protein sequence ID" value="MBP2026335.1"/>
    <property type="molecule type" value="Genomic_DNA"/>
</dbReference>
<comment type="cofactor">
    <cofactor evidence="3">
        <name>[4Fe-4S] cluster</name>
        <dbReference type="ChEBI" id="CHEBI:49883"/>
    </cofactor>
</comment>
<feature type="domain" description="Thiamine pyrophosphate enzyme TPP-binding" evidence="10">
    <location>
        <begin position="49"/>
        <end position="192"/>
    </location>
</feature>
<keyword evidence="6 12" id="KW-0560">Oxidoreductase</keyword>
<dbReference type="InterPro" id="IPR029061">
    <property type="entry name" value="THDP-binding"/>
</dbReference>
<dbReference type="EC" id="1.2.7.11" evidence="12"/>
<evidence type="ECO:0000313" key="13">
    <source>
        <dbReference type="Proteomes" id="UP001314903"/>
    </source>
</evidence>
<evidence type="ECO:0000256" key="2">
    <source>
        <dbReference type="ARBA" id="ARBA00001964"/>
    </source>
</evidence>
<dbReference type="SUPFAM" id="SSF52518">
    <property type="entry name" value="Thiamin diphosphate-binding fold (THDP-binding)"/>
    <property type="match status" value="1"/>
</dbReference>
<reference evidence="12 13" key="1">
    <citation type="submission" date="2021-03" db="EMBL/GenBank/DDBJ databases">
        <title>Genomic Encyclopedia of Type Strains, Phase IV (KMG-IV): sequencing the most valuable type-strain genomes for metagenomic binning, comparative biology and taxonomic classification.</title>
        <authorList>
            <person name="Goeker M."/>
        </authorList>
    </citation>
    <scope>NUCLEOTIDE SEQUENCE [LARGE SCALE GENOMIC DNA]</scope>
    <source>
        <strain evidence="12 13">DSM 27512</strain>
    </source>
</reference>
<sequence length="281" mass="31249">MINYKKDKQTSWCPGCGNFPLLDAYTEALEELGLENDQVAVISGIGQAAKIPHYMNVNGFQGLHGRALPVAFGVKAANPKLTVLVNTGDGDGYGEGGNHFLHAVRRNMDITHIVHDNQIYGLTKGQGSPTTAIGQTTTLQTSGVKSYPFNPMAVALSLGCTFVARGYVGDKERLKEIIKKGIKHKGYSLIDIFQPCVTFNKVNTYAYYKENTYYLDETHDEKDRMAALNIALQTEGKIPLGILYDNPKNDFHDFNNHVLEGLGQEKYDIEKIKNIIHKKFY</sequence>
<dbReference type="InterPro" id="IPR032686">
    <property type="entry name" value="PFO_beta_C"/>
</dbReference>
<dbReference type="PANTHER" id="PTHR48084">
    <property type="entry name" value="2-OXOGLUTARATE OXIDOREDUCTASE SUBUNIT KORB-RELATED"/>
    <property type="match status" value="1"/>
</dbReference>
<evidence type="ECO:0000256" key="8">
    <source>
        <dbReference type="ARBA" id="ARBA00023014"/>
    </source>
</evidence>
<keyword evidence="4" id="KW-0479">Metal-binding</keyword>
<evidence type="ECO:0000256" key="6">
    <source>
        <dbReference type="ARBA" id="ARBA00023002"/>
    </source>
</evidence>
<dbReference type="NCBIfam" id="TIGR02177">
    <property type="entry name" value="PorB_KorB"/>
    <property type="match status" value="1"/>
</dbReference>
<dbReference type="InterPro" id="IPR011766">
    <property type="entry name" value="TPP_enzyme_TPP-bd"/>
</dbReference>
<dbReference type="CDD" id="cd03375">
    <property type="entry name" value="TPP_OGFOR"/>
    <property type="match status" value="1"/>
</dbReference>
<evidence type="ECO:0000256" key="1">
    <source>
        <dbReference type="ARBA" id="ARBA00001946"/>
    </source>
</evidence>
<dbReference type="GO" id="GO:0047553">
    <property type="term" value="F:2-oxoglutarate synthase activity"/>
    <property type="evidence" value="ECO:0007669"/>
    <property type="project" value="UniProtKB-EC"/>
</dbReference>
<evidence type="ECO:0000259" key="10">
    <source>
        <dbReference type="Pfam" id="PF02775"/>
    </source>
</evidence>
<evidence type="ECO:0000256" key="5">
    <source>
        <dbReference type="ARBA" id="ARBA00022842"/>
    </source>
</evidence>
<comment type="cofactor">
    <cofactor evidence="1">
        <name>Mg(2+)</name>
        <dbReference type="ChEBI" id="CHEBI:18420"/>
    </cofactor>
</comment>
<name>A0ABS4KEY6_9FIRM</name>
<keyword evidence="7" id="KW-0408">Iron</keyword>
<keyword evidence="9" id="KW-0786">Thiamine pyrophosphate</keyword>
<evidence type="ECO:0000256" key="7">
    <source>
        <dbReference type="ARBA" id="ARBA00023004"/>
    </source>
</evidence>
<comment type="caution">
    <text evidence="12">The sequence shown here is derived from an EMBL/GenBank/DDBJ whole genome shotgun (WGS) entry which is preliminary data.</text>
</comment>
<dbReference type="Proteomes" id="UP001314903">
    <property type="component" value="Unassembled WGS sequence"/>
</dbReference>
<protein>
    <submittedName>
        <fullName evidence="12">2-oxoglutarate ferredoxin oxidoreductase subunit beta</fullName>
        <ecNumber evidence="12">1.2.7.11</ecNumber>
        <ecNumber evidence="12">1.2.7.3</ecNumber>
    </submittedName>
</protein>
<dbReference type="RefSeq" id="WP_209658278.1">
    <property type="nucleotide sequence ID" value="NZ_JAGGLI010000001.1"/>
</dbReference>
<organism evidence="12 13">
    <name type="scientific">Acetoanaerobium pronyense</name>
    <dbReference type="NCBI Taxonomy" id="1482736"/>
    <lineage>
        <taxon>Bacteria</taxon>
        <taxon>Bacillati</taxon>
        <taxon>Bacillota</taxon>
        <taxon>Clostridia</taxon>
        <taxon>Peptostreptococcales</taxon>
        <taxon>Filifactoraceae</taxon>
        <taxon>Acetoanaerobium</taxon>
    </lineage>
</organism>
<dbReference type="EC" id="1.2.7.3" evidence="12"/>
<keyword evidence="5" id="KW-0460">Magnesium</keyword>
<dbReference type="Pfam" id="PF02775">
    <property type="entry name" value="TPP_enzyme_C"/>
    <property type="match status" value="1"/>
</dbReference>
<evidence type="ECO:0000256" key="3">
    <source>
        <dbReference type="ARBA" id="ARBA00001966"/>
    </source>
</evidence>
<evidence type="ECO:0000256" key="9">
    <source>
        <dbReference type="ARBA" id="ARBA00023052"/>
    </source>
</evidence>
<evidence type="ECO:0000259" key="11">
    <source>
        <dbReference type="Pfam" id="PF12367"/>
    </source>
</evidence>
<gene>
    <name evidence="12" type="ORF">J2Z35_000124</name>
</gene>
<comment type="cofactor">
    <cofactor evidence="2">
        <name>thiamine diphosphate</name>
        <dbReference type="ChEBI" id="CHEBI:58937"/>
    </cofactor>
</comment>
<evidence type="ECO:0000313" key="12">
    <source>
        <dbReference type="EMBL" id="MBP2026335.1"/>
    </source>
</evidence>
<proteinExistence type="predicted"/>
<keyword evidence="13" id="KW-1185">Reference proteome</keyword>
<accession>A0ABS4KEY6</accession>
<dbReference type="Gene3D" id="3.40.50.970">
    <property type="match status" value="1"/>
</dbReference>
<dbReference type="PANTHER" id="PTHR48084:SF4">
    <property type="entry name" value="2-OXOGLUTARATE OXIDOREDUCTASE SUBUNIT KORB"/>
    <property type="match status" value="1"/>
</dbReference>